<evidence type="ECO:0000313" key="1">
    <source>
        <dbReference type="EMBL" id="CDW22390.1"/>
    </source>
</evidence>
<organism evidence="1">
    <name type="scientific">Lepeophtheirus salmonis</name>
    <name type="common">Salmon louse</name>
    <name type="synonym">Caligus salmonis</name>
    <dbReference type="NCBI Taxonomy" id="72036"/>
    <lineage>
        <taxon>Eukaryota</taxon>
        <taxon>Metazoa</taxon>
        <taxon>Ecdysozoa</taxon>
        <taxon>Arthropoda</taxon>
        <taxon>Crustacea</taxon>
        <taxon>Multicrustacea</taxon>
        <taxon>Hexanauplia</taxon>
        <taxon>Copepoda</taxon>
        <taxon>Siphonostomatoida</taxon>
        <taxon>Caligidae</taxon>
        <taxon>Lepeophtheirus</taxon>
    </lineage>
</organism>
<sequence length="36" mass="4181">MENLYPKRVELFFILVSQSMITKETNSKGSTFNITI</sequence>
<protein>
    <submittedName>
        <fullName evidence="1">Uncharacterized protein</fullName>
    </submittedName>
</protein>
<name>A0A0K2T9D4_LEPSM</name>
<reference evidence="1" key="1">
    <citation type="submission" date="2014-05" db="EMBL/GenBank/DDBJ databases">
        <authorList>
            <person name="Chronopoulou M."/>
        </authorList>
    </citation>
    <scope>NUCLEOTIDE SEQUENCE</scope>
    <source>
        <tissue evidence="1">Whole organism</tissue>
    </source>
</reference>
<accession>A0A0K2T9D4</accession>
<dbReference type="EMBL" id="HACA01005029">
    <property type="protein sequence ID" value="CDW22390.1"/>
    <property type="molecule type" value="Transcribed_RNA"/>
</dbReference>
<dbReference type="AlphaFoldDB" id="A0A0K2T9D4"/>
<proteinExistence type="predicted"/>